<sequence length="111" mass="12195">MYPCVRASQAETCLTSGGVQRPQGALEQLAVISTHTITTQSLLSPSIHPSPPLRPPSGHPESERQGFDTRCERNPSRSRRETVEEEGTGPPVCEGFRGEPWLWTQAQINVT</sequence>
<organism evidence="2 3">
    <name type="scientific">Tachysurus vachellii</name>
    <name type="common">Darkbarbel catfish</name>
    <name type="synonym">Pelteobagrus vachellii</name>
    <dbReference type="NCBI Taxonomy" id="175792"/>
    <lineage>
        <taxon>Eukaryota</taxon>
        <taxon>Metazoa</taxon>
        <taxon>Chordata</taxon>
        <taxon>Craniata</taxon>
        <taxon>Vertebrata</taxon>
        <taxon>Euteleostomi</taxon>
        <taxon>Actinopterygii</taxon>
        <taxon>Neopterygii</taxon>
        <taxon>Teleostei</taxon>
        <taxon>Ostariophysi</taxon>
        <taxon>Siluriformes</taxon>
        <taxon>Bagridae</taxon>
        <taxon>Tachysurus</taxon>
    </lineage>
</organism>
<feature type="compositionally biased region" description="Basic and acidic residues" evidence="1">
    <location>
        <begin position="60"/>
        <end position="82"/>
    </location>
</feature>
<evidence type="ECO:0000313" key="3">
    <source>
        <dbReference type="Proteomes" id="UP001187315"/>
    </source>
</evidence>
<feature type="compositionally biased region" description="Pro residues" evidence="1">
    <location>
        <begin position="48"/>
        <end position="58"/>
    </location>
</feature>
<reference evidence="2" key="1">
    <citation type="submission" date="2023-08" db="EMBL/GenBank/DDBJ databases">
        <title>Pelteobagrus vachellii genome.</title>
        <authorList>
            <person name="Liu H."/>
        </authorList>
    </citation>
    <scope>NUCLEOTIDE SEQUENCE</scope>
    <source>
        <strain evidence="2">PRFRI_2022a</strain>
        <tissue evidence="2">Muscle</tissue>
    </source>
</reference>
<proteinExistence type="predicted"/>
<gene>
    <name evidence="2" type="ORF">Q7C36_017050</name>
</gene>
<evidence type="ECO:0000313" key="2">
    <source>
        <dbReference type="EMBL" id="KAK2829060.1"/>
    </source>
</evidence>
<accession>A0AA88SCM2</accession>
<feature type="region of interest" description="Disordered" evidence="1">
    <location>
        <begin position="41"/>
        <end position="98"/>
    </location>
</feature>
<dbReference type="AlphaFoldDB" id="A0AA88SCM2"/>
<dbReference type="EMBL" id="JAVHJS010000018">
    <property type="protein sequence ID" value="KAK2829060.1"/>
    <property type="molecule type" value="Genomic_DNA"/>
</dbReference>
<comment type="caution">
    <text evidence="2">The sequence shown here is derived from an EMBL/GenBank/DDBJ whole genome shotgun (WGS) entry which is preliminary data.</text>
</comment>
<evidence type="ECO:0000256" key="1">
    <source>
        <dbReference type="SAM" id="MobiDB-lite"/>
    </source>
</evidence>
<dbReference type="Proteomes" id="UP001187315">
    <property type="component" value="Unassembled WGS sequence"/>
</dbReference>
<protein>
    <submittedName>
        <fullName evidence="2">Uncharacterized protein</fullName>
    </submittedName>
</protein>
<keyword evidence="3" id="KW-1185">Reference proteome</keyword>
<name>A0AA88SCM2_TACVA</name>